<evidence type="ECO:0000313" key="1">
    <source>
        <dbReference type="EMBL" id="KAH3870543.1"/>
    </source>
</evidence>
<name>A0A9D4M6B8_DREPO</name>
<dbReference type="EMBL" id="JAIWYP010000002">
    <property type="protein sequence ID" value="KAH3870543.1"/>
    <property type="molecule type" value="Genomic_DNA"/>
</dbReference>
<organism evidence="1 2">
    <name type="scientific">Dreissena polymorpha</name>
    <name type="common">Zebra mussel</name>
    <name type="synonym">Mytilus polymorpha</name>
    <dbReference type="NCBI Taxonomy" id="45954"/>
    <lineage>
        <taxon>Eukaryota</taxon>
        <taxon>Metazoa</taxon>
        <taxon>Spiralia</taxon>
        <taxon>Lophotrochozoa</taxon>
        <taxon>Mollusca</taxon>
        <taxon>Bivalvia</taxon>
        <taxon>Autobranchia</taxon>
        <taxon>Heteroconchia</taxon>
        <taxon>Euheterodonta</taxon>
        <taxon>Imparidentia</taxon>
        <taxon>Neoheterodontei</taxon>
        <taxon>Myida</taxon>
        <taxon>Dreissenoidea</taxon>
        <taxon>Dreissenidae</taxon>
        <taxon>Dreissena</taxon>
    </lineage>
</organism>
<evidence type="ECO:0000313" key="2">
    <source>
        <dbReference type="Proteomes" id="UP000828390"/>
    </source>
</evidence>
<reference evidence="1" key="1">
    <citation type="journal article" date="2019" name="bioRxiv">
        <title>The Genome of the Zebra Mussel, Dreissena polymorpha: A Resource for Invasive Species Research.</title>
        <authorList>
            <person name="McCartney M.A."/>
            <person name="Auch B."/>
            <person name="Kono T."/>
            <person name="Mallez S."/>
            <person name="Zhang Y."/>
            <person name="Obille A."/>
            <person name="Becker A."/>
            <person name="Abrahante J.E."/>
            <person name="Garbe J."/>
            <person name="Badalamenti J.P."/>
            <person name="Herman A."/>
            <person name="Mangelson H."/>
            <person name="Liachko I."/>
            <person name="Sullivan S."/>
            <person name="Sone E.D."/>
            <person name="Koren S."/>
            <person name="Silverstein K.A.T."/>
            <person name="Beckman K.B."/>
            <person name="Gohl D.M."/>
        </authorList>
    </citation>
    <scope>NUCLEOTIDE SEQUENCE</scope>
    <source>
        <strain evidence="1">Duluth1</strain>
        <tissue evidence="1">Whole animal</tissue>
    </source>
</reference>
<proteinExistence type="predicted"/>
<comment type="caution">
    <text evidence="1">The sequence shown here is derived from an EMBL/GenBank/DDBJ whole genome shotgun (WGS) entry which is preliminary data.</text>
</comment>
<protein>
    <submittedName>
        <fullName evidence="1">Uncharacterized protein</fullName>
    </submittedName>
</protein>
<keyword evidence="2" id="KW-1185">Reference proteome</keyword>
<gene>
    <name evidence="1" type="ORF">DPMN_033732</name>
</gene>
<sequence>MGDFYVKIGGNRGYEIIGHQGLVEMNNIVERFADMCATSNLVSTTEEYTRQHGSQQTCQQKTRSTTCASCRSFFLQDENVERGEDVISNTHLFVAR</sequence>
<accession>A0A9D4M6B8</accession>
<reference evidence="1" key="2">
    <citation type="submission" date="2020-11" db="EMBL/GenBank/DDBJ databases">
        <authorList>
            <person name="McCartney M.A."/>
            <person name="Auch B."/>
            <person name="Kono T."/>
            <person name="Mallez S."/>
            <person name="Becker A."/>
            <person name="Gohl D.M."/>
            <person name="Silverstein K.A.T."/>
            <person name="Koren S."/>
            <person name="Bechman K.B."/>
            <person name="Herman A."/>
            <person name="Abrahante J.E."/>
            <person name="Garbe J."/>
        </authorList>
    </citation>
    <scope>NUCLEOTIDE SEQUENCE</scope>
    <source>
        <strain evidence="1">Duluth1</strain>
        <tissue evidence="1">Whole animal</tissue>
    </source>
</reference>
<dbReference type="AlphaFoldDB" id="A0A9D4M6B8"/>
<dbReference type="Proteomes" id="UP000828390">
    <property type="component" value="Unassembled WGS sequence"/>
</dbReference>